<dbReference type="Proteomes" id="UP001220530">
    <property type="component" value="Chromosome"/>
</dbReference>
<dbReference type="InterPro" id="IPR055170">
    <property type="entry name" value="GFO_IDH_MocA-like_dom"/>
</dbReference>
<dbReference type="Pfam" id="PF22725">
    <property type="entry name" value="GFO_IDH_MocA_C3"/>
    <property type="match status" value="1"/>
</dbReference>
<dbReference type="PANTHER" id="PTHR43708:SF8">
    <property type="entry name" value="OXIDOREDUCTASE"/>
    <property type="match status" value="1"/>
</dbReference>
<dbReference type="Gene3D" id="3.30.360.10">
    <property type="entry name" value="Dihydrodipicolinate Reductase, domain 2"/>
    <property type="match status" value="1"/>
</dbReference>
<evidence type="ECO:0000259" key="1">
    <source>
        <dbReference type="Pfam" id="PF01408"/>
    </source>
</evidence>
<dbReference type="Gene3D" id="3.40.50.720">
    <property type="entry name" value="NAD(P)-binding Rossmann-like Domain"/>
    <property type="match status" value="1"/>
</dbReference>
<evidence type="ECO:0000313" key="5">
    <source>
        <dbReference type="Proteomes" id="UP001220530"/>
    </source>
</evidence>
<reference evidence="4 5" key="1">
    <citation type="submission" date="2023-02" db="EMBL/GenBank/DDBJ databases">
        <title>Devosia algicola sp. nov., isolated from the phycosphere of marine algae.</title>
        <authorList>
            <person name="Kim J.M."/>
            <person name="Lee J.K."/>
            <person name="Choi B.J."/>
            <person name="Bayburt H."/>
            <person name="Jeon C.O."/>
        </authorList>
    </citation>
    <scope>NUCLEOTIDE SEQUENCE [LARGE SCALE GENOMIC DNA]</scope>
    <source>
        <strain evidence="4 5">G20-9</strain>
    </source>
</reference>
<evidence type="ECO:0000313" key="4">
    <source>
        <dbReference type="EMBL" id="WDR01536.1"/>
    </source>
</evidence>
<organism evidence="4 5">
    <name type="scientific">Devosia algicola</name>
    <dbReference type="NCBI Taxonomy" id="3026418"/>
    <lineage>
        <taxon>Bacteria</taxon>
        <taxon>Pseudomonadati</taxon>
        <taxon>Pseudomonadota</taxon>
        <taxon>Alphaproteobacteria</taxon>
        <taxon>Hyphomicrobiales</taxon>
        <taxon>Devosiaceae</taxon>
        <taxon>Devosia</taxon>
    </lineage>
</organism>
<proteinExistence type="predicted"/>
<dbReference type="SUPFAM" id="SSF55347">
    <property type="entry name" value="Glyceraldehyde-3-phosphate dehydrogenase-like, C-terminal domain"/>
    <property type="match status" value="1"/>
</dbReference>
<dbReference type="PANTHER" id="PTHR43708">
    <property type="entry name" value="CONSERVED EXPRESSED OXIDOREDUCTASE (EUROFUNG)"/>
    <property type="match status" value="1"/>
</dbReference>
<feature type="domain" description="GFO/IDH/MocA-like oxidoreductase" evidence="2">
    <location>
        <begin position="132"/>
        <end position="254"/>
    </location>
</feature>
<evidence type="ECO:0000259" key="2">
    <source>
        <dbReference type="Pfam" id="PF22725"/>
    </source>
</evidence>
<gene>
    <name evidence="3" type="ORF">PSQ19_10800</name>
    <name evidence="4" type="ORF">PSQ19_12140</name>
</gene>
<sequence length="341" mass="37773">MSKLRGAMIGVGFFAVNQLNAWHDIEDVEIVAICDRNPERLNKMGDRFAIAARYQDAAEMLAREQLDFVDIATTVSSHRTLVELAADHKMPVICQKPFATSLHDARAVVATCNAAGVPLMVHENFRWQTPILAVKNMLASDRIGRPFWARFSFRTGYDVYAGQPYLAEGDRFIIEDTGIHLLDVARFLLGEVTTIATSVQRINNTIRGEDVATMLMSHAAGATSVVDCSFASRPEFDRFPQTLMEIEGEKGSLRLDRDFSLTVVDSEGTSRADVSPFLLPWAERPWHNIQESVLNIQKHWVQCLRLGTAPATSGHDNLKTIALVEAAYEGAKSGTTVRPGL</sequence>
<name>A0ABY7YJS9_9HYPH</name>
<dbReference type="InterPro" id="IPR036291">
    <property type="entry name" value="NAD(P)-bd_dom_sf"/>
</dbReference>
<keyword evidence="5" id="KW-1185">Reference proteome</keyword>
<feature type="domain" description="Gfo/Idh/MocA-like oxidoreductase N-terminal" evidence="1">
    <location>
        <begin position="5"/>
        <end position="121"/>
    </location>
</feature>
<protein>
    <submittedName>
        <fullName evidence="4">Gfo/Idh/MocA family oxidoreductase</fullName>
    </submittedName>
</protein>
<dbReference type="Pfam" id="PF01408">
    <property type="entry name" value="GFO_IDH_MocA"/>
    <property type="match status" value="1"/>
</dbReference>
<dbReference type="SUPFAM" id="SSF51735">
    <property type="entry name" value="NAD(P)-binding Rossmann-fold domains"/>
    <property type="match status" value="1"/>
</dbReference>
<evidence type="ECO:0000313" key="3">
    <source>
        <dbReference type="EMBL" id="WDR01321.1"/>
    </source>
</evidence>
<dbReference type="EMBL" id="CP118246">
    <property type="protein sequence ID" value="WDR01536.1"/>
    <property type="molecule type" value="Genomic_DNA"/>
</dbReference>
<dbReference type="EMBL" id="CP118246">
    <property type="protein sequence ID" value="WDR01321.1"/>
    <property type="molecule type" value="Genomic_DNA"/>
</dbReference>
<dbReference type="InterPro" id="IPR000683">
    <property type="entry name" value="Gfo/Idh/MocA-like_OxRdtase_N"/>
</dbReference>
<accession>A0ABY7YJS9</accession>
<dbReference type="InterPro" id="IPR051317">
    <property type="entry name" value="Gfo/Idh/MocA_oxidoreduct"/>
</dbReference>
<dbReference type="RefSeq" id="WP_282217732.1">
    <property type="nucleotide sequence ID" value="NZ_CP118246.1"/>
</dbReference>